<evidence type="ECO:0000256" key="3">
    <source>
        <dbReference type="ARBA" id="ARBA00022478"/>
    </source>
</evidence>
<evidence type="ECO:0000313" key="6">
    <source>
        <dbReference type="EMBL" id="KAK4764308.1"/>
    </source>
</evidence>
<dbReference type="InterPro" id="IPR036390">
    <property type="entry name" value="WH_DNA-bd_sf"/>
</dbReference>
<comment type="subcellular location">
    <subcellularLocation>
        <location evidence="1">Nucleus</location>
    </subcellularLocation>
</comment>
<evidence type="ECO:0000256" key="1">
    <source>
        <dbReference type="ARBA" id="ARBA00004123"/>
    </source>
</evidence>
<comment type="caution">
    <text evidence="6">The sequence shown here is derived from an EMBL/GenBank/DDBJ whole genome shotgun (WGS) entry which is preliminary data.</text>
</comment>
<dbReference type="GO" id="GO:0005666">
    <property type="term" value="C:RNA polymerase III complex"/>
    <property type="evidence" value="ECO:0007669"/>
    <property type="project" value="InterPro"/>
</dbReference>
<evidence type="ECO:0000256" key="4">
    <source>
        <dbReference type="ARBA" id="ARBA00023163"/>
    </source>
</evidence>
<dbReference type="InterPro" id="IPR016049">
    <property type="entry name" value="RNA_pol_Rpc34-like"/>
</dbReference>
<dbReference type="InterPro" id="IPR007832">
    <property type="entry name" value="RNA_pol_Rpc34"/>
</dbReference>
<dbReference type="Pfam" id="PF05158">
    <property type="entry name" value="RNA_pol_Rpc34"/>
    <property type="match status" value="2"/>
</dbReference>
<dbReference type="SUPFAM" id="SSF46785">
    <property type="entry name" value="Winged helix' DNA-binding domain"/>
    <property type="match status" value="1"/>
</dbReference>
<evidence type="ECO:0000256" key="2">
    <source>
        <dbReference type="ARBA" id="ARBA00011038"/>
    </source>
</evidence>
<gene>
    <name evidence="6" type="ORF">SAY87_013746</name>
</gene>
<dbReference type="GO" id="GO:0005737">
    <property type="term" value="C:cytoplasm"/>
    <property type="evidence" value="ECO:0007669"/>
    <property type="project" value="UniProtKB-ARBA"/>
</dbReference>
<keyword evidence="3" id="KW-0240">DNA-directed RNA polymerase</keyword>
<keyword evidence="7" id="KW-1185">Reference proteome</keyword>
<comment type="similarity">
    <text evidence="2">Belongs to the eukaryotic RPC34/RPC39 RNA polymerase subunit family.</text>
</comment>
<dbReference type="InterPro" id="IPR036388">
    <property type="entry name" value="WH-like_DNA-bd_sf"/>
</dbReference>
<dbReference type="GO" id="GO:0005654">
    <property type="term" value="C:nucleoplasm"/>
    <property type="evidence" value="ECO:0007669"/>
    <property type="project" value="UniProtKB-ARBA"/>
</dbReference>
<dbReference type="GO" id="GO:0006383">
    <property type="term" value="P:transcription by RNA polymerase III"/>
    <property type="evidence" value="ECO:0007669"/>
    <property type="project" value="InterPro"/>
</dbReference>
<dbReference type="PANTHER" id="PTHR12780">
    <property type="entry name" value="RNA POLYMERASE III DNA DIRECTED , 39KD SUBUNIT-RELATED"/>
    <property type="match status" value="1"/>
</dbReference>
<organism evidence="6 7">
    <name type="scientific">Trapa incisa</name>
    <dbReference type="NCBI Taxonomy" id="236973"/>
    <lineage>
        <taxon>Eukaryota</taxon>
        <taxon>Viridiplantae</taxon>
        <taxon>Streptophyta</taxon>
        <taxon>Embryophyta</taxon>
        <taxon>Tracheophyta</taxon>
        <taxon>Spermatophyta</taxon>
        <taxon>Magnoliopsida</taxon>
        <taxon>eudicotyledons</taxon>
        <taxon>Gunneridae</taxon>
        <taxon>Pentapetalae</taxon>
        <taxon>rosids</taxon>
        <taxon>malvids</taxon>
        <taxon>Myrtales</taxon>
        <taxon>Lythraceae</taxon>
        <taxon>Trapa</taxon>
    </lineage>
</organism>
<name>A0AAN7K966_9MYRT</name>
<reference evidence="6 7" key="1">
    <citation type="journal article" date="2023" name="Hortic Res">
        <title>Pangenome of water caltrop reveals structural variations and asymmetric subgenome divergence after allopolyploidization.</title>
        <authorList>
            <person name="Zhang X."/>
            <person name="Chen Y."/>
            <person name="Wang L."/>
            <person name="Yuan Y."/>
            <person name="Fang M."/>
            <person name="Shi L."/>
            <person name="Lu R."/>
            <person name="Comes H.P."/>
            <person name="Ma Y."/>
            <person name="Chen Y."/>
            <person name="Huang G."/>
            <person name="Zhou Y."/>
            <person name="Zheng Z."/>
            <person name="Qiu Y."/>
        </authorList>
    </citation>
    <scope>NUCLEOTIDE SEQUENCE [LARGE SCALE GENOMIC DNA]</scope>
    <source>
        <tissue evidence="6">Roots</tissue>
    </source>
</reference>
<dbReference type="FunFam" id="1.10.10.10:FF:000116">
    <property type="entry name" value="DNA-directed RNA polymerase III subunit RPC6"/>
    <property type="match status" value="1"/>
</dbReference>
<keyword evidence="5" id="KW-0539">Nucleus</keyword>
<evidence type="ECO:0000313" key="7">
    <source>
        <dbReference type="Proteomes" id="UP001345219"/>
    </source>
</evidence>
<evidence type="ECO:0000256" key="5">
    <source>
        <dbReference type="ARBA" id="ARBA00023242"/>
    </source>
</evidence>
<dbReference type="EMBL" id="JAXIOK010000008">
    <property type="protein sequence ID" value="KAK4764308.1"/>
    <property type="molecule type" value="Genomic_DNA"/>
</dbReference>
<protein>
    <recommendedName>
        <fullName evidence="8">DNA-directed RNA polymerase III subunit RPC6</fullName>
    </recommendedName>
</protein>
<dbReference type="Proteomes" id="UP001345219">
    <property type="component" value="Chromosome 11"/>
</dbReference>
<accession>A0AAN7K966</accession>
<dbReference type="Gene3D" id="1.10.10.10">
    <property type="entry name" value="Winged helix-like DNA-binding domain superfamily/Winged helix DNA-binding domain"/>
    <property type="match status" value="1"/>
</dbReference>
<proteinExistence type="inferred from homology"/>
<evidence type="ECO:0008006" key="8">
    <source>
        <dbReference type="Google" id="ProtNLM"/>
    </source>
</evidence>
<dbReference type="AlphaFoldDB" id="A0AAN7K966"/>
<keyword evidence="4" id="KW-0804">Transcription</keyword>
<sequence>MKVWWKYHNLLCIMSFLIKHKNLFLIRLVVIINVLHLFKQEMSKRKRPDSAAPAHGLTEHEKTIYDLIKSKQDMGIFSQDIRRETKLLPNMVTKSLKSLLAKNLIKEVQNVQHKGRKHYMASDFEPSAEITGGSWYHEGALDKTFIDLVRKTCLSYISSLKIATVEMIYDAIKRSKLFHVECSQEQIAEILRTLELDNRIVEFRSTGCGEFASIPILRVCYKIAKKPGPGKEPKVSPMASIPCGVCPRIGYCSPDGIINPITCEYYNKFLDF</sequence>